<dbReference type="NCBIfam" id="NF011501">
    <property type="entry name" value="PRK14939.1"/>
    <property type="match status" value="1"/>
</dbReference>
<reference evidence="12" key="1">
    <citation type="journal article" date="2014" name="Int. J. Syst. Evol. Microbiol.">
        <title>Complete genome sequence of Corynebacterium casei LMG S-19264T (=DSM 44701T), isolated from a smear-ripened cheese.</title>
        <authorList>
            <consortium name="US DOE Joint Genome Institute (JGI-PGF)"/>
            <person name="Walter F."/>
            <person name="Albersmeier A."/>
            <person name="Kalinowski J."/>
            <person name="Ruckert C."/>
        </authorList>
    </citation>
    <scope>NUCLEOTIDE SEQUENCE</scope>
    <source>
        <strain evidence="12">CGMCC 1.15290</strain>
    </source>
</reference>
<evidence type="ECO:0000256" key="5">
    <source>
        <dbReference type="ARBA" id="ARBA00022840"/>
    </source>
</evidence>
<dbReference type="CDD" id="cd03366">
    <property type="entry name" value="TOPRIM_TopoIIA_GyrB"/>
    <property type="match status" value="1"/>
</dbReference>
<comment type="caution">
    <text evidence="12">The sequence shown here is derived from an EMBL/GenBank/DDBJ whole genome shotgun (WGS) entry which is preliminary data.</text>
</comment>
<dbReference type="NCBIfam" id="NF004189">
    <property type="entry name" value="PRK05644.1"/>
    <property type="match status" value="1"/>
</dbReference>
<keyword evidence="4 10" id="KW-0547">Nucleotide-binding</keyword>
<dbReference type="Gene3D" id="3.40.50.670">
    <property type="match status" value="1"/>
</dbReference>
<dbReference type="FunFam" id="3.40.50.670:FF:000002">
    <property type="entry name" value="DNA gyrase subunit B"/>
    <property type="match status" value="1"/>
</dbReference>
<dbReference type="EMBL" id="BMIB01000004">
    <property type="protein sequence ID" value="GGH76735.1"/>
    <property type="molecule type" value="Genomic_DNA"/>
</dbReference>
<evidence type="ECO:0000313" key="13">
    <source>
        <dbReference type="Proteomes" id="UP000627292"/>
    </source>
</evidence>
<dbReference type="InterPro" id="IPR014721">
    <property type="entry name" value="Ribsml_uS5_D2-typ_fold_subgr"/>
</dbReference>
<protein>
    <recommendedName>
        <fullName evidence="10">DNA gyrase subunit B</fullName>
        <ecNumber evidence="10">5.6.2.2</ecNumber>
    </recommendedName>
</protein>
<dbReference type="NCBIfam" id="TIGR01059">
    <property type="entry name" value="gyrB"/>
    <property type="match status" value="1"/>
</dbReference>
<evidence type="ECO:0000256" key="10">
    <source>
        <dbReference type="HAMAP-Rule" id="MF_01898"/>
    </source>
</evidence>
<feature type="binding site" evidence="10">
    <location>
        <position position="521"/>
    </location>
    <ligand>
        <name>Mg(2+)</name>
        <dbReference type="ChEBI" id="CHEBI:18420"/>
        <label>1</label>
        <note>catalytic</note>
    </ligand>
</feature>
<evidence type="ECO:0000256" key="6">
    <source>
        <dbReference type="ARBA" id="ARBA00022842"/>
    </source>
</evidence>
<dbReference type="InterPro" id="IPR013506">
    <property type="entry name" value="Topo_IIA_bsu_dom2"/>
</dbReference>
<reference evidence="12" key="2">
    <citation type="submission" date="2020-09" db="EMBL/GenBank/DDBJ databases">
        <authorList>
            <person name="Sun Q."/>
            <person name="Zhou Y."/>
        </authorList>
    </citation>
    <scope>NUCLEOTIDE SEQUENCE</scope>
    <source>
        <strain evidence="12">CGMCC 1.15290</strain>
    </source>
</reference>
<dbReference type="GO" id="GO:0034335">
    <property type="term" value="F:DNA negative supercoiling activity"/>
    <property type="evidence" value="ECO:0007669"/>
    <property type="project" value="UniProtKB-ARBA"/>
</dbReference>
<feature type="domain" description="Toprim" evidence="11">
    <location>
        <begin position="437"/>
        <end position="556"/>
    </location>
</feature>
<dbReference type="SMART" id="SM00433">
    <property type="entry name" value="TOP2c"/>
    <property type="match status" value="1"/>
</dbReference>
<keyword evidence="5 10" id="KW-0067">ATP-binding</keyword>
<organism evidence="12 13">
    <name type="scientific">Filimonas zeae</name>
    <dbReference type="NCBI Taxonomy" id="1737353"/>
    <lineage>
        <taxon>Bacteria</taxon>
        <taxon>Pseudomonadati</taxon>
        <taxon>Bacteroidota</taxon>
        <taxon>Chitinophagia</taxon>
        <taxon>Chitinophagales</taxon>
        <taxon>Chitinophagaceae</taxon>
        <taxon>Filimonas</taxon>
    </lineage>
</organism>
<dbReference type="InterPro" id="IPR013759">
    <property type="entry name" value="Topo_IIA_B_C"/>
</dbReference>
<dbReference type="Pfam" id="PF00204">
    <property type="entry name" value="DNA_gyraseB"/>
    <property type="match status" value="1"/>
</dbReference>
<keyword evidence="9 10" id="KW-0413">Isomerase</keyword>
<keyword evidence="3 10" id="KW-0479">Metal-binding</keyword>
<dbReference type="EC" id="5.6.2.2" evidence="10"/>
<comment type="miscellaneous">
    <text evidence="10">Few gyrases are as efficient as E.coli at forming negative supercoils. Not all organisms have 2 type II topoisomerases; in organisms with a single type II topoisomerase this enzyme also has to decatenate newly replicated chromosomes.</text>
</comment>
<dbReference type="PROSITE" id="PS00177">
    <property type="entry name" value="TOPOISOMERASE_II"/>
    <property type="match status" value="1"/>
</dbReference>
<evidence type="ECO:0000256" key="1">
    <source>
        <dbReference type="ARBA" id="ARBA00000185"/>
    </source>
</evidence>
<dbReference type="InterPro" id="IPR020568">
    <property type="entry name" value="Ribosomal_Su5_D2-typ_SF"/>
</dbReference>
<comment type="cofactor">
    <cofactor evidence="10">
        <name>Mg(2+)</name>
        <dbReference type="ChEBI" id="CHEBI:18420"/>
    </cofactor>
    <cofactor evidence="10">
        <name>Mn(2+)</name>
        <dbReference type="ChEBI" id="CHEBI:29035"/>
    </cofactor>
    <cofactor evidence="10">
        <name>Ca(2+)</name>
        <dbReference type="ChEBI" id="CHEBI:29108"/>
    </cofactor>
    <text evidence="10">Binds two Mg(2+) per subunit. The magnesium ions form salt bridges with both the protein and the DNA. Can also accept other divalent metal cations, such as Mn(2+) or Ca(2+).</text>
</comment>
<dbReference type="InterPro" id="IPR034160">
    <property type="entry name" value="TOPRIM_GyrB"/>
</dbReference>
<dbReference type="InterPro" id="IPR003594">
    <property type="entry name" value="HATPase_dom"/>
</dbReference>
<dbReference type="SUPFAM" id="SSF54211">
    <property type="entry name" value="Ribosomal protein S5 domain 2-like"/>
    <property type="match status" value="1"/>
</dbReference>
<dbReference type="FunFam" id="3.30.230.10:FF:000005">
    <property type="entry name" value="DNA gyrase subunit B"/>
    <property type="match status" value="1"/>
</dbReference>
<comment type="catalytic activity">
    <reaction evidence="1 10">
        <text>ATP-dependent breakage, passage and rejoining of double-stranded DNA.</text>
        <dbReference type="EC" id="5.6.2.2"/>
    </reaction>
</comment>
<comment type="subcellular location">
    <subcellularLocation>
        <location evidence="10">Cytoplasm</location>
    </subcellularLocation>
</comment>
<evidence type="ECO:0000256" key="4">
    <source>
        <dbReference type="ARBA" id="ARBA00022741"/>
    </source>
</evidence>
<dbReference type="SUPFAM" id="SSF55874">
    <property type="entry name" value="ATPase domain of HSP90 chaperone/DNA topoisomerase II/histidine kinase"/>
    <property type="match status" value="1"/>
</dbReference>
<dbReference type="Pfam" id="PF01751">
    <property type="entry name" value="Toprim"/>
    <property type="match status" value="1"/>
</dbReference>
<dbReference type="SUPFAM" id="SSF56719">
    <property type="entry name" value="Type II DNA topoisomerase"/>
    <property type="match status" value="1"/>
</dbReference>
<evidence type="ECO:0000256" key="8">
    <source>
        <dbReference type="ARBA" id="ARBA00023125"/>
    </source>
</evidence>
<feature type="site" description="Interaction with DNA" evidence="10">
    <location>
        <position position="471"/>
    </location>
</feature>
<dbReference type="InterPro" id="IPR002288">
    <property type="entry name" value="DNA_gyrase_B_C"/>
</dbReference>
<dbReference type="InterPro" id="IPR001241">
    <property type="entry name" value="Topo_IIA"/>
</dbReference>
<dbReference type="InterPro" id="IPR013760">
    <property type="entry name" value="Topo_IIA-like_dom_sf"/>
</dbReference>
<keyword evidence="13" id="KW-1185">Reference proteome</keyword>
<dbReference type="Gene3D" id="3.30.565.10">
    <property type="entry name" value="Histidine kinase-like ATPase, C-terminal domain"/>
    <property type="match status" value="1"/>
</dbReference>
<dbReference type="InterPro" id="IPR018522">
    <property type="entry name" value="TopoIIA_CS"/>
</dbReference>
<dbReference type="PANTHER" id="PTHR45866">
    <property type="entry name" value="DNA GYRASE/TOPOISOMERASE SUBUNIT B"/>
    <property type="match status" value="1"/>
</dbReference>
<accession>A0A917J1L0</accession>
<gene>
    <name evidence="10 12" type="primary">gyrB</name>
    <name evidence="12" type="ORF">GCM10011379_42020</name>
</gene>
<dbReference type="SMART" id="SM00387">
    <property type="entry name" value="HATPase_c"/>
    <property type="match status" value="1"/>
</dbReference>
<evidence type="ECO:0000259" key="11">
    <source>
        <dbReference type="PROSITE" id="PS50880"/>
    </source>
</evidence>
<dbReference type="PROSITE" id="PS50880">
    <property type="entry name" value="TOPRIM"/>
    <property type="match status" value="1"/>
</dbReference>
<keyword evidence="8" id="KW-0238">DNA-binding</keyword>
<dbReference type="PANTHER" id="PTHR45866:SF1">
    <property type="entry name" value="DNA GYRASE SUBUNIT B, MITOCHONDRIAL"/>
    <property type="match status" value="1"/>
</dbReference>
<dbReference type="GO" id="GO:0005737">
    <property type="term" value="C:cytoplasm"/>
    <property type="evidence" value="ECO:0007669"/>
    <property type="project" value="UniProtKB-SubCell"/>
</dbReference>
<evidence type="ECO:0000313" key="12">
    <source>
        <dbReference type="EMBL" id="GGH76735.1"/>
    </source>
</evidence>
<evidence type="ECO:0000256" key="2">
    <source>
        <dbReference type="ARBA" id="ARBA00010708"/>
    </source>
</evidence>
<dbReference type="PRINTS" id="PR00418">
    <property type="entry name" value="TPI2FAMILY"/>
</dbReference>
<dbReference type="CDD" id="cd00822">
    <property type="entry name" value="TopoII_Trans_DNA_gyrase"/>
    <property type="match status" value="1"/>
</dbReference>
<dbReference type="Pfam" id="PF02518">
    <property type="entry name" value="HATPase_c"/>
    <property type="match status" value="1"/>
</dbReference>
<dbReference type="HAMAP" id="MF_01898">
    <property type="entry name" value="GyrB"/>
    <property type="match status" value="1"/>
</dbReference>
<dbReference type="GO" id="GO:0005524">
    <property type="term" value="F:ATP binding"/>
    <property type="evidence" value="ECO:0007669"/>
    <property type="project" value="UniProtKB-UniRule"/>
</dbReference>
<dbReference type="InterPro" id="IPR011557">
    <property type="entry name" value="GyrB"/>
</dbReference>
<feature type="binding site" evidence="10">
    <location>
        <position position="523"/>
    </location>
    <ligand>
        <name>Mg(2+)</name>
        <dbReference type="ChEBI" id="CHEBI:18420"/>
        <label>2</label>
    </ligand>
</feature>
<comment type="similarity">
    <text evidence="2 10">Belongs to the type II topoisomerase GyrB family.</text>
</comment>
<evidence type="ECO:0000256" key="3">
    <source>
        <dbReference type="ARBA" id="ARBA00022723"/>
    </source>
</evidence>
<dbReference type="AlphaFoldDB" id="A0A917J1L0"/>
<comment type="function">
    <text evidence="10">A type II topoisomerase that negatively supercoils closed circular double-stranded (ds) DNA in an ATP-dependent manner to modulate DNA topology and maintain chromosomes in an underwound state. Negative supercoiling favors strand separation, and DNA replication, transcription, recombination and repair, all of which involve strand separation. Also able to catalyze the interconversion of other topological isomers of dsDNA rings, including catenanes and knotted rings. Type II topoisomerases break and join 2 DNA strands simultaneously in an ATP-dependent manner.</text>
</comment>
<dbReference type="GO" id="GO:0006261">
    <property type="term" value="P:DNA-templated DNA replication"/>
    <property type="evidence" value="ECO:0007669"/>
    <property type="project" value="UniProtKB-UniRule"/>
</dbReference>
<dbReference type="RefSeq" id="WP_188956034.1">
    <property type="nucleotide sequence ID" value="NZ_BMIB01000004.1"/>
</dbReference>
<feature type="binding site" evidence="10">
    <location>
        <position position="443"/>
    </location>
    <ligand>
        <name>Mg(2+)</name>
        <dbReference type="ChEBI" id="CHEBI:18420"/>
        <label>1</label>
        <note>catalytic</note>
    </ligand>
</feature>
<evidence type="ECO:0000256" key="9">
    <source>
        <dbReference type="ARBA" id="ARBA00023235"/>
    </source>
</evidence>
<evidence type="ECO:0000256" key="7">
    <source>
        <dbReference type="ARBA" id="ARBA00023029"/>
    </source>
</evidence>
<dbReference type="GO" id="GO:0003677">
    <property type="term" value="F:DNA binding"/>
    <property type="evidence" value="ECO:0007669"/>
    <property type="project" value="UniProtKB-KW"/>
</dbReference>
<feature type="binding site" evidence="10">
    <location>
        <position position="521"/>
    </location>
    <ligand>
        <name>Mg(2+)</name>
        <dbReference type="ChEBI" id="CHEBI:18420"/>
        <label>2</label>
    </ligand>
</feature>
<keyword evidence="6 10" id="KW-0460">Magnesium</keyword>
<dbReference type="PRINTS" id="PR01159">
    <property type="entry name" value="DNAGYRASEB"/>
</dbReference>
<comment type="subunit">
    <text evidence="10">Heterotetramer, composed of two GyrA and two GyrB chains. In the heterotetramer, GyrA contains the active site tyrosine that forms a transient covalent intermediate with DNA, while GyrB binds cofactors and catalyzes ATP hydrolysis.</text>
</comment>
<keyword evidence="7 10" id="KW-0799">Topoisomerase</keyword>
<dbReference type="Proteomes" id="UP000627292">
    <property type="component" value="Unassembled WGS sequence"/>
</dbReference>
<dbReference type="InterPro" id="IPR006171">
    <property type="entry name" value="TOPRIM_dom"/>
</dbReference>
<dbReference type="GO" id="GO:0046872">
    <property type="term" value="F:metal ion binding"/>
    <property type="evidence" value="ECO:0007669"/>
    <property type="project" value="UniProtKB-KW"/>
</dbReference>
<dbReference type="FunFam" id="3.30.565.10:FF:000002">
    <property type="entry name" value="DNA gyrase subunit B"/>
    <property type="match status" value="1"/>
</dbReference>
<dbReference type="Pfam" id="PF00986">
    <property type="entry name" value="DNA_gyraseB_C"/>
    <property type="match status" value="1"/>
</dbReference>
<dbReference type="InterPro" id="IPR000565">
    <property type="entry name" value="Topo_IIA_B"/>
</dbReference>
<feature type="site" description="Interaction with DNA" evidence="10">
    <location>
        <position position="468"/>
    </location>
</feature>
<dbReference type="GO" id="GO:0006265">
    <property type="term" value="P:DNA topological change"/>
    <property type="evidence" value="ECO:0007669"/>
    <property type="project" value="UniProtKB-UniRule"/>
</dbReference>
<keyword evidence="10" id="KW-0963">Cytoplasm</keyword>
<dbReference type="InterPro" id="IPR036890">
    <property type="entry name" value="HATPase_C_sf"/>
</dbReference>
<name>A0A917J1L0_9BACT</name>
<dbReference type="GO" id="GO:0005694">
    <property type="term" value="C:chromosome"/>
    <property type="evidence" value="ECO:0007669"/>
    <property type="project" value="InterPro"/>
</dbReference>
<dbReference type="Gene3D" id="3.30.230.10">
    <property type="match status" value="1"/>
</dbReference>
<sequence>MSEEITDVAAPAQAGYGADSIQVLEGLEAVRKRPAMYIGDVGVKGLHHLVYEVVDNSIDEALAGYCKNIQVTIHEDNSISVQDDGRGIPTAMHSKEKRSALEVVMTVLHAGGKFDKNTYKVSGGLHGVGVSCVNALSTVLQVTVQREGKIFEQEYRIGIPQYAVREIGVTEITGTKVHFWPDASIFTTTTYNKDILEGRLRELAYLNRRISITLTDLRELDEAGNVYSKNFYSEGGIVEFVEKLDETAKRTPLIANTLYVEGHDENSHVAVEVAMTYNSDYKEHIFSYVNNINTIEGGTHVTGFRQALTRVFKQYGDKEGLFEKAKVEIEGDDFREGLSAIISVKVPEPQFEGQTKTKLGNSEVSGIVQTTVASALQNYLEENPKEAKNVISKIILAAQARVAAKKAREMVQRKTVLSGGGLPGKLADCSERDAERCELYLVEGDSAGGTAKQGRDRSYQAILPLRGKILNVEKAMEHKIYENEEIRNIFTAMGVTIGTPEDPKALNITKLRYHKLIIMTDADVDGSHIATLILTFIFRYMKELVQNGYVYLAQPPLYLVKKGKEQAYAYNEEQRKNLVVKLGAGKEDSVTIQRYKGLGEMNADQLWETTMDPARRTLKQVTIESLANADGVFSMLMGDEVAPRREFIETHAKYAKIDV</sequence>
<dbReference type="CDD" id="cd16928">
    <property type="entry name" value="HATPase_GyrB-like"/>
    <property type="match status" value="1"/>
</dbReference>
<proteinExistence type="inferred from homology"/>